<accession>A0ABY8R0G5</accession>
<protein>
    <submittedName>
        <fullName evidence="2">Alpha/beta hydrolase</fullName>
    </submittedName>
</protein>
<dbReference type="GO" id="GO:0016787">
    <property type="term" value="F:hydrolase activity"/>
    <property type="evidence" value="ECO:0007669"/>
    <property type="project" value="UniProtKB-KW"/>
</dbReference>
<dbReference type="PRINTS" id="PR00111">
    <property type="entry name" value="ABHYDROLASE"/>
</dbReference>
<evidence type="ECO:0000259" key="1">
    <source>
        <dbReference type="Pfam" id="PF00561"/>
    </source>
</evidence>
<dbReference type="Proteomes" id="UP001239169">
    <property type="component" value="Chromosome"/>
</dbReference>
<sequence length="252" mass="28067">MSIYKSQAGKIASIKLYDEQIQKLGYQFNDKYVTTTFGKTHLIETGNMLGKPLLVFHGGNSTTAYNLLLCDFLLKDLHIYAVDIIGHPGKSDEVCLSPYNYDYGKWANEVISELGYEKINCFGGSFGGGVLAKLMCVAPEKIEKSVLIVPSGISNAFPINSIKMIIPLIKYCITKKEKYVKETALFMAITEDVLDKDTMDIIKDSFNNVKTKTGMPSNVSRKLISKCTAPTLVIASEKDCLFPSKKFFHELK</sequence>
<evidence type="ECO:0000313" key="2">
    <source>
        <dbReference type="EMBL" id="WGX75029.1"/>
    </source>
</evidence>
<dbReference type="InterPro" id="IPR000073">
    <property type="entry name" value="AB_hydrolase_1"/>
</dbReference>
<keyword evidence="2" id="KW-0378">Hydrolase</keyword>
<dbReference type="SUPFAM" id="SSF53474">
    <property type="entry name" value="alpha/beta-Hydrolases"/>
    <property type="match status" value="1"/>
</dbReference>
<evidence type="ECO:0000313" key="3">
    <source>
        <dbReference type="Proteomes" id="UP001239169"/>
    </source>
</evidence>
<keyword evidence="3" id="KW-1185">Reference proteome</keyword>
<dbReference type="InterPro" id="IPR029058">
    <property type="entry name" value="AB_hydrolase_fold"/>
</dbReference>
<dbReference type="PANTHER" id="PTHR43798:SF33">
    <property type="entry name" value="HYDROLASE, PUTATIVE (AFU_ORTHOLOGUE AFUA_2G14860)-RELATED"/>
    <property type="match status" value="1"/>
</dbReference>
<dbReference type="Gene3D" id="3.40.50.1820">
    <property type="entry name" value="alpha/beta hydrolase"/>
    <property type="match status" value="1"/>
</dbReference>
<dbReference type="Pfam" id="PF00561">
    <property type="entry name" value="Abhydrolase_1"/>
    <property type="match status" value="1"/>
</dbReference>
<reference evidence="2 3" key="1">
    <citation type="submission" date="2023-04" db="EMBL/GenBank/DDBJ databases">
        <title>Bacteria Genome Submission.</title>
        <authorList>
            <person name="Isaac P."/>
        </authorList>
    </citation>
    <scope>NUCLEOTIDE SEQUENCE [LARGE SCALE GENOMIC DNA]</scope>
    <source>
        <strain evidence="2 3">SampleS7P1</strain>
    </source>
</reference>
<feature type="domain" description="AB hydrolase-1" evidence="1">
    <location>
        <begin position="51"/>
        <end position="162"/>
    </location>
</feature>
<name>A0ABY8R0G5_PARBF</name>
<dbReference type="PANTHER" id="PTHR43798">
    <property type="entry name" value="MONOACYLGLYCEROL LIPASE"/>
    <property type="match status" value="1"/>
</dbReference>
<dbReference type="InterPro" id="IPR050266">
    <property type="entry name" value="AB_hydrolase_sf"/>
</dbReference>
<gene>
    <name evidence="2" type="ORF">QJS64_13100</name>
</gene>
<dbReference type="EMBL" id="CP124685">
    <property type="protein sequence ID" value="WGX75029.1"/>
    <property type="molecule type" value="Genomic_DNA"/>
</dbReference>
<organism evidence="2 3">
    <name type="scientific">Paraclostridium bifermentans</name>
    <name type="common">Clostridium bifermentans</name>
    <dbReference type="NCBI Taxonomy" id="1490"/>
    <lineage>
        <taxon>Bacteria</taxon>
        <taxon>Bacillati</taxon>
        <taxon>Bacillota</taxon>
        <taxon>Clostridia</taxon>
        <taxon>Peptostreptococcales</taxon>
        <taxon>Peptostreptococcaceae</taxon>
        <taxon>Paraclostridium</taxon>
    </lineage>
</organism>
<proteinExistence type="predicted"/>